<dbReference type="PANTHER" id="PTHR15090:SF0">
    <property type="entry name" value="SEQUESTOSOME-1"/>
    <property type="match status" value="1"/>
</dbReference>
<dbReference type="SMART" id="SM00291">
    <property type="entry name" value="ZnF_ZZ"/>
    <property type="match status" value="1"/>
</dbReference>
<dbReference type="GO" id="GO:0007032">
    <property type="term" value="P:endosome organization"/>
    <property type="evidence" value="ECO:0007669"/>
    <property type="project" value="TreeGrafter"/>
</dbReference>
<name>A0A164ZYU8_9CRUS</name>
<dbReference type="InterPro" id="IPR043145">
    <property type="entry name" value="Znf_ZZ_sf"/>
</dbReference>
<keyword evidence="2" id="KW-0863">Zinc-finger</keyword>
<evidence type="ECO:0000313" key="6">
    <source>
        <dbReference type="Proteomes" id="UP000076858"/>
    </source>
</evidence>
<dbReference type="OrthoDB" id="441278at2759"/>
<evidence type="ECO:0000259" key="4">
    <source>
        <dbReference type="SMART" id="SM00291"/>
    </source>
</evidence>
<organism evidence="5 6">
    <name type="scientific">Daphnia magna</name>
    <dbReference type="NCBI Taxonomy" id="35525"/>
    <lineage>
        <taxon>Eukaryota</taxon>
        <taxon>Metazoa</taxon>
        <taxon>Ecdysozoa</taxon>
        <taxon>Arthropoda</taxon>
        <taxon>Crustacea</taxon>
        <taxon>Branchiopoda</taxon>
        <taxon>Diplostraca</taxon>
        <taxon>Cladocera</taxon>
        <taxon>Anomopoda</taxon>
        <taxon>Daphniidae</taxon>
        <taxon>Daphnia</taxon>
    </lineage>
</organism>
<dbReference type="GO" id="GO:0035973">
    <property type="term" value="P:aggrephagy"/>
    <property type="evidence" value="ECO:0007669"/>
    <property type="project" value="TreeGrafter"/>
</dbReference>
<dbReference type="Gene3D" id="3.30.60.90">
    <property type="match status" value="1"/>
</dbReference>
<dbReference type="Pfam" id="PF00569">
    <property type="entry name" value="ZZ"/>
    <property type="match status" value="1"/>
</dbReference>
<dbReference type="SUPFAM" id="SSF57850">
    <property type="entry name" value="RING/U-box"/>
    <property type="match status" value="1"/>
</dbReference>
<keyword evidence="6" id="KW-1185">Reference proteome</keyword>
<dbReference type="InterPro" id="IPR052260">
    <property type="entry name" value="Autophagy_Rcpt_SigReg"/>
</dbReference>
<protein>
    <recommendedName>
        <fullName evidence="4">ZZ-type domain-containing protein</fullName>
    </recommendedName>
</protein>
<dbReference type="GO" id="GO:0005080">
    <property type="term" value="F:protein kinase C binding"/>
    <property type="evidence" value="ECO:0007669"/>
    <property type="project" value="TreeGrafter"/>
</dbReference>
<dbReference type="PANTHER" id="PTHR15090">
    <property type="entry name" value="SEQUESTOSOME 1-RELATED"/>
    <property type="match status" value="1"/>
</dbReference>
<comment type="caution">
    <text evidence="5">The sequence shown here is derived from an EMBL/GenBank/DDBJ whole genome shotgun (WGS) entry which is preliminary data.</text>
</comment>
<dbReference type="Proteomes" id="UP000076858">
    <property type="component" value="Unassembled WGS sequence"/>
</dbReference>
<dbReference type="GO" id="GO:0000423">
    <property type="term" value="P:mitophagy"/>
    <property type="evidence" value="ECO:0007669"/>
    <property type="project" value="TreeGrafter"/>
</dbReference>
<keyword evidence="1" id="KW-0479">Metal-binding</keyword>
<sequence length="250" mass="27758">MVKPSRRIGSKKRSHSCSTVQASLVKRKTSMLSLNPIMNMPEVTLTFKCGVIASDGTVDANSYKFLTWSYVTGNTTTSDTTSFSHISLGQRVLNVYPQLADVPTRIVYVDEENDRIAIPCDNIKETLAALRVITKGHLDDQENPIRLFIQITSPSVTGNCQGNPHPNLICSSCKNQLVGFVYKCLECDGDFTLCGQCDTAGKHPEHVVIRFAGDQPVCFQEMKQLISKHYESSAFETTKIKLKTCTLRVM</sequence>
<evidence type="ECO:0000256" key="1">
    <source>
        <dbReference type="ARBA" id="ARBA00022723"/>
    </source>
</evidence>
<dbReference type="AlphaFoldDB" id="A0A164ZYU8"/>
<dbReference type="GO" id="GO:0070530">
    <property type="term" value="F:K63-linked polyubiquitin modification-dependent protein binding"/>
    <property type="evidence" value="ECO:0007669"/>
    <property type="project" value="TreeGrafter"/>
</dbReference>
<gene>
    <name evidence="5" type="ORF">APZ42_017625</name>
</gene>
<dbReference type="EMBL" id="LRGB01000687">
    <property type="protein sequence ID" value="KZS16968.1"/>
    <property type="molecule type" value="Genomic_DNA"/>
</dbReference>
<dbReference type="GO" id="GO:0008270">
    <property type="term" value="F:zinc ion binding"/>
    <property type="evidence" value="ECO:0007669"/>
    <property type="project" value="UniProtKB-KW"/>
</dbReference>
<feature type="domain" description="ZZ-type" evidence="4">
    <location>
        <begin position="164"/>
        <end position="208"/>
    </location>
</feature>
<dbReference type="GO" id="GO:0044753">
    <property type="term" value="C:amphisome"/>
    <property type="evidence" value="ECO:0007669"/>
    <property type="project" value="TreeGrafter"/>
</dbReference>
<dbReference type="GO" id="GO:0016235">
    <property type="term" value="C:aggresome"/>
    <property type="evidence" value="ECO:0007669"/>
    <property type="project" value="TreeGrafter"/>
</dbReference>
<evidence type="ECO:0000256" key="3">
    <source>
        <dbReference type="ARBA" id="ARBA00022833"/>
    </source>
</evidence>
<dbReference type="InterPro" id="IPR000433">
    <property type="entry name" value="Znf_ZZ"/>
</dbReference>
<reference evidence="5 6" key="1">
    <citation type="submission" date="2016-03" db="EMBL/GenBank/DDBJ databases">
        <title>EvidentialGene: Evidence-directed Construction of Genes on Genomes.</title>
        <authorList>
            <person name="Gilbert D.G."/>
            <person name="Choi J.-H."/>
            <person name="Mockaitis K."/>
            <person name="Colbourne J."/>
            <person name="Pfrender M."/>
        </authorList>
    </citation>
    <scope>NUCLEOTIDE SEQUENCE [LARGE SCALE GENOMIC DNA]</scope>
    <source>
        <strain evidence="5 6">Xinb3</strain>
        <tissue evidence="5">Complete organism</tissue>
    </source>
</reference>
<evidence type="ECO:0000313" key="5">
    <source>
        <dbReference type="EMBL" id="KZS16968.1"/>
    </source>
</evidence>
<keyword evidence="3" id="KW-0862">Zinc</keyword>
<proteinExistence type="predicted"/>
<accession>A0A164ZYU8</accession>
<dbReference type="STRING" id="35525.A0A164ZYU8"/>
<evidence type="ECO:0000256" key="2">
    <source>
        <dbReference type="ARBA" id="ARBA00022771"/>
    </source>
</evidence>